<sequence>MRMASQLVVPVISVLLVSETQAQYLPSCAEHPYKVPITYWEPEIIVDDWLASSAPTGDGRVVYIWAVFDSGDVGCELGGEDSLTLRDGEPLAGIDEPGESVHIRGGVVYDSGMCKVSGYYLNEYVPGMQHGWTDTMFERLDTFAVVSSGTFCLENPPEYPR</sequence>
<organism evidence="1 2">
    <name type="scientific">Devosia subaequoris</name>
    <dbReference type="NCBI Taxonomy" id="395930"/>
    <lineage>
        <taxon>Bacteria</taxon>
        <taxon>Pseudomonadati</taxon>
        <taxon>Pseudomonadota</taxon>
        <taxon>Alphaproteobacteria</taxon>
        <taxon>Hyphomicrobiales</taxon>
        <taxon>Devosiaceae</taxon>
        <taxon>Devosia</taxon>
    </lineage>
</organism>
<accession>A0A7W6IQN8</accession>
<keyword evidence="2" id="KW-1185">Reference proteome</keyword>
<protein>
    <submittedName>
        <fullName evidence="1">Uncharacterized protein</fullName>
    </submittedName>
</protein>
<dbReference type="RefSeq" id="WP_183312772.1">
    <property type="nucleotide sequence ID" value="NZ_JAMYXP010000031.1"/>
</dbReference>
<gene>
    <name evidence="1" type="ORF">GGR20_003710</name>
</gene>
<dbReference type="Proteomes" id="UP000547011">
    <property type="component" value="Unassembled WGS sequence"/>
</dbReference>
<dbReference type="EMBL" id="JACIEW010000017">
    <property type="protein sequence ID" value="MBB4054038.1"/>
    <property type="molecule type" value="Genomic_DNA"/>
</dbReference>
<evidence type="ECO:0000313" key="2">
    <source>
        <dbReference type="Proteomes" id="UP000547011"/>
    </source>
</evidence>
<evidence type="ECO:0000313" key="1">
    <source>
        <dbReference type="EMBL" id="MBB4054038.1"/>
    </source>
</evidence>
<dbReference type="AlphaFoldDB" id="A0A7W6IQN8"/>
<proteinExistence type="predicted"/>
<comment type="caution">
    <text evidence="1">The sequence shown here is derived from an EMBL/GenBank/DDBJ whole genome shotgun (WGS) entry which is preliminary data.</text>
</comment>
<reference evidence="1 2" key="1">
    <citation type="submission" date="2020-08" db="EMBL/GenBank/DDBJ databases">
        <title>Genomic Encyclopedia of Type Strains, Phase IV (KMG-IV): sequencing the most valuable type-strain genomes for metagenomic binning, comparative biology and taxonomic classification.</title>
        <authorList>
            <person name="Goeker M."/>
        </authorList>
    </citation>
    <scope>NUCLEOTIDE SEQUENCE [LARGE SCALE GENOMIC DNA]</scope>
    <source>
        <strain evidence="1 2">DSM 23447</strain>
    </source>
</reference>
<name>A0A7W6IQN8_9HYPH</name>